<dbReference type="RefSeq" id="WP_218154989.1">
    <property type="nucleotide sequence ID" value="NZ_FOYQ01000001.1"/>
</dbReference>
<accession>A0A1I6G119</accession>
<keyword evidence="4" id="KW-1185">Reference proteome</keyword>
<dbReference type="GO" id="GO:0003676">
    <property type="term" value="F:nucleic acid binding"/>
    <property type="evidence" value="ECO:0007669"/>
    <property type="project" value="InterPro"/>
</dbReference>
<dbReference type="STRING" id="400055.SAMN04490243_1053"/>
<dbReference type="InterPro" id="IPR052908">
    <property type="entry name" value="AP-4-A_phosphorylase"/>
</dbReference>
<dbReference type="EMBL" id="FOYQ01000001">
    <property type="protein sequence ID" value="SFR35840.1"/>
    <property type="molecule type" value="Genomic_DNA"/>
</dbReference>
<dbReference type="Gene3D" id="3.30.428.10">
    <property type="entry name" value="HIT-like"/>
    <property type="match status" value="1"/>
</dbReference>
<keyword evidence="3" id="KW-0378">Hydrolase</keyword>
<dbReference type="PROSITE" id="PS51084">
    <property type="entry name" value="HIT_2"/>
    <property type="match status" value="1"/>
</dbReference>
<organism evidence="3 4">
    <name type="scientific">Robiginitalea myxolifaciens</name>
    <dbReference type="NCBI Taxonomy" id="400055"/>
    <lineage>
        <taxon>Bacteria</taxon>
        <taxon>Pseudomonadati</taxon>
        <taxon>Bacteroidota</taxon>
        <taxon>Flavobacteriia</taxon>
        <taxon>Flavobacteriales</taxon>
        <taxon>Flavobacteriaceae</taxon>
        <taxon>Robiginitalea</taxon>
    </lineage>
</organism>
<dbReference type="PANTHER" id="PTHR42997:SF1">
    <property type="entry name" value="AP-4-A PHOSPHORYLASE"/>
    <property type="match status" value="1"/>
</dbReference>
<evidence type="ECO:0000256" key="1">
    <source>
        <dbReference type="PROSITE-ProRule" id="PRU00464"/>
    </source>
</evidence>
<dbReference type="SUPFAM" id="SSF54197">
    <property type="entry name" value="HIT-like"/>
    <property type="match status" value="1"/>
</dbReference>
<evidence type="ECO:0000313" key="4">
    <source>
        <dbReference type="Proteomes" id="UP000199534"/>
    </source>
</evidence>
<dbReference type="CDD" id="cd00085">
    <property type="entry name" value="HNHc"/>
    <property type="match status" value="1"/>
</dbReference>
<dbReference type="SMART" id="SM00507">
    <property type="entry name" value="HNHc"/>
    <property type="match status" value="1"/>
</dbReference>
<reference evidence="3 4" key="1">
    <citation type="submission" date="2016-10" db="EMBL/GenBank/DDBJ databases">
        <authorList>
            <person name="de Groot N.N."/>
        </authorList>
    </citation>
    <scope>NUCLEOTIDE SEQUENCE [LARGE SCALE GENOMIC DNA]</scope>
    <source>
        <strain evidence="3 4">DSM 21019</strain>
    </source>
</reference>
<dbReference type="Pfam" id="PF01230">
    <property type="entry name" value="HIT"/>
    <property type="match status" value="1"/>
</dbReference>
<dbReference type="GO" id="GO:0004519">
    <property type="term" value="F:endonuclease activity"/>
    <property type="evidence" value="ECO:0007669"/>
    <property type="project" value="InterPro"/>
</dbReference>
<dbReference type="InterPro" id="IPR003615">
    <property type="entry name" value="HNH_nuc"/>
</dbReference>
<evidence type="ECO:0000313" key="3">
    <source>
        <dbReference type="EMBL" id="SFR35840.1"/>
    </source>
</evidence>
<gene>
    <name evidence="3" type="ORF">SAMN04490243_1053</name>
</gene>
<dbReference type="Proteomes" id="UP000199534">
    <property type="component" value="Unassembled WGS sequence"/>
</dbReference>
<name>A0A1I6G119_9FLAO</name>
<comment type="caution">
    <text evidence="1">Lacks conserved residue(s) required for the propagation of feature annotation.</text>
</comment>
<dbReference type="PANTHER" id="PTHR42997">
    <property type="entry name" value="HIT FAMILY HYDROLASE"/>
    <property type="match status" value="1"/>
</dbReference>
<protein>
    <submittedName>
        <fullName evidence="3">Diadenosine tetraphosphate (Ap4A) hydrolase</fullName>
    </submittedName>
</protein>
<dbReference type="AlphaFoldDB" id="A0A1I6G119"/>
<dbReference type="Gene3D" id="1.10.30.50">
    <property type="match status" value="1"/>
</dbReference>
<dbReference type="Pfam" id="PF01844">
    <property type="entry name" value="HNH"/>
    <property type="match status" value="1"/>
</dbReference>
<feature type="domain" description="HIT" evidence="2">
    <location>
        <begin position="202"/>
        <end position="309"/>
    </location>
</feature>
<proteinExistence type="predicted"/>
<dbReference type="GO" id="GO:0016787">
    <property type="term" value="F:hydrolase activity"/>
    <property type="evidence" value="ECO:0007669"/>
    <property type="project" value="UniProtKB-KW"/>
</dbReference>
<dbReference type="InterPro" id="IPR002711">
    <property type="entry name" value="HNH"/>
</dbReference>
<dbReference type="GO" id="GO:0008270">
    <property type="term" value="F:zinc ion binding"/>
    <property type="evidence" value="ECO:0007669"/>
    <property type="project" value="InterPro"/>
</dbReference>
<dbReference type="InterPro" id="IPR011146">
    <property type="entry name" value="HIT-like"/>
</dbReference>
<sequence length="326" mass="37296">MNHLKEYIEANMSMSHIYQPVMIKTLILNGGIAHKKDIAKSILSYDESQIEYYQAITNNMVGRILRKNGIVTKKKDDYRLIDFDLLSENELGELVQLCDQKIDQYVDKRGKAIWAHRRKNRKPVPGSVRYKVLRRARGRCELCGISIEEKAIEVDHIVPKNLGGSDSIDNYQALCYTCNANKRDTDDTDFRNINALYEVREDDCIFCQIDEPRIVEENELALVLNDKYPVTEGHTLIIPKRHCETYFDLSQAELNSLHQFAHKTRDNLEREDVSITGFNIGFNAGTDAGQTIGHCYMHLIPRRHGDVDNPIGGLRNIIPGKGDYGL</sequence>
<evidence type="ECO:0000259" key="2">
    <source>
        <dbReference type="PROSITE" id="PS51084"/>
    </source>
</evidence>
<dbReference type="InterPro" id="IPR036265">
    <property type="entry name" value="HIT-like_sf"/>
</dbReference>